<organism evidence="5 6">
    <name type="scientific">Streptomyces carminius</name>
    <dbReference type="NCBI Taxonomy" id="2665496"/>
    <lineage>
        <taxon>Bacteria</taxon>
        <taxon>Bacillati</taxon>
        <taxon>Actinomycetota</taxon>
        <taxon>Actinomycetes</taxon>
        <taxon>Kitasatosporales</taxon>
        <taxon>Streptomycetaceae</taxon>
        <taxon>Streptomyces</taxon>
    </lineage>
</organism>
<dbReference type="InterPro" id="IPR000014">
    <property type="entry name" value="PAS"/>
</dbReference>
<dbReference type="PANTHER" id="PTHR43156">
    <property type="entry name" value="STAGE II SPORULATION PROTEIN E-RELATED"/>
    <property type="match status" value="1"/>
</dbReference>
<dbReference type="SMART" id="SM00331">
    <property type="entry name" value="PP2C_SIG"/>
    <property type="match status" value="1"/>
</dbReference>
<name>A0A2M8M006_9ACTN</name>
<comment type="caution">
    <text evidence="5">The sequence shown here is derived from an EMBL/GenBank/DDBJ whole genome shotgun (WGS) entry which is preliminary data.</text>
</comment>
<feature type="compositionally biased region" description="Basic and acidic residues" evidence="2">
    <location>
        <begin position="159"/>
        <end position="176"/>
    </location>
</feature>
<dbReference type="RefSeq" id="WP_100202061.1">
    <property type="nucleotide sequence ID" value="NZ_PGGW01000040.1"/>
</dbReference>
<feature type="domain" description="PPM-type phosphatase" evidence="4">
    <location>
        <begin position="222"/>
        <end position="435"/>
    </location>
</feature>
<keyword evidence="6" id="KW-1185">Reference proteome</keyword>
<dbReference type="InterPro" id="IPR052016">
    <property type="entry name" value="Bact_Sigma-Reg"/>
</dbReference>
<dbReference type="CDD" id="cd00130">
    <property type="entry name" value="PAS"/>
    <property type="match status" value="1"/>
</dbReference>
<gene>
    <name evidence="5" type="ORF">CUT44_12660</name>
</gene>
<dbReference type="InterPro" id="IPR036457">
    <property type="entry name" value="PPM-type-like_dom_sf"/>
</dbReference>
<sequence>MIEADRDTDGAGRGGHTGIDYAALFGAVPTPLSVLTPELVIVEANRAYLEITGRGREELIGQYLFDAFPQNPADPDADGMRNLRASLERVLTTRRTDTMVLQRYDIPLPGKADVYEERYWSPVNTPVLGPDGEVTLIINRVEDATAYVRDSLAAPGDPAGRKDPKKPPRPADGRIAEPELYTRARELYEHNERLRRAHAREHEVALTLQKAMLPTHMPLQRRNAAVRYRPAAGSLNVCGDWYDLINLSDDRFAVAVGDVVGRGLEAASVMGQLRSALSASMRVADGPAQALYGLDLYARSLDGALATTTVKVDIDTHTRTLTYSSAGHLPPMLCHPDKLVELLDQATDVPLAARSRPSHRPQAIASYLPGSVLILYTDGLVERRHESIDVGLKRLAESLARHSDRGPEEIADSLLEDLGMSSGTADDAALVVIRL</sequence>
<evidence type="ECO:0000259" key="3">
    <source>
        <dbReference type="SMART" id="SM00091"/>
    </source>
</evidence>
<dbReference type="InterPro" id="IPR035965">
    <property type="entry name" value="PAS-like_dom_sf"/>
</dbReference>
<accession>A0A2M8M006</accession>
<dbReference type="InterPro" id="IPR013656">
    <property type="entry name" value="PAS_4"/>
</dbReference>
<dbReference type="AlphaFoldDB" id="A0A2M8M006"/>
<dbReference type="EMBL" id="PGGW01000040">
    <property type="protein sequence ID" value="PJE97520.1"/>
    <property type="molecule type" value="Genomic_DNA"/>
</dbReference>
<feature type="region of interest" description="Disordered" evidence="2">
    <location>
        <begin position="151"/>
        <end position="176"/>
    </location>
</feature>
<dbReference type="Pfam" id="PF08448">
    <property type="entry name" value="PAS_4"/>
    <property type="match status" value="1"/>
</dbReference>
<dbReference type="NCBIfam" id="TIGR00229">
    <property type="entry name" value="sensory_box"/>
    <property type="match status" value="1"/>
</dbReference>
<dbReference type="PANTHER" id="PTHR43156:SF2">
    <property type="entry name" value="STAGE II SPORULATION PROTEIN E"/>
    <property type="match status" value="1"/>
</dbReference>
<dbReference type="SMART" id="SM00091">
    <property type="entry name" value="PAS"/>
    <property type="match status" value="1"/>
</dbReference>
<dbReference type="SUPFAM" id="SSF55785">
    <property type="entry name" value="PYP-like sensor domain (PAS domain)"/>
    <property type="match status" value="1"/>
</dbReference>
<dbReference type="Proteomes" id="UP000230407">
    <property type="component" value="Unassembled WGS sequence"/>
</dbReference>
<evidence type="ECO:0000256" key="2">
    <source>
        <dbReference type="SAM" id="MobiDB-lite"/>
    </source>
</evidence>
<dbReference type="Gene3D" id="3.60.40.10">
    <property type="entry name" value="PPM-type phosphatase domain"/>
    <property type="match status" value="1"/>
</dbReference>
<dbReference type="GO" id="GO:0016791">
    <property type="term" value="F:phosphatase activity"/>
    <property type="evidence" value="ECO:0007669"/>
    <property type="project" value="TreeGrafter"/>
</dbReference>
<dbReference type="InterPro" id="IPR001932">
    <property type="entry name" value="PPM-type_phosphatase-like_dom"/>
</dbReference>
<dbReference type="Pfam" id="PF07228">
    <property type="entry name" value="SpoIIE"/>
    <property type="match status" value="1"/>
</dbReference>
<dbReference type="Gene3D" id="3.30.450.20">
    <property type="entry name" value="PAS domain"/>
    <property type="match status" value="1"/>
</dbReference>
<evidence type="ECO:0000313" key="5">
    <source>
        <dbReference type="EMBL" id="PJE97520.1"/>
    </source>
</evidence>
<reference evidence="5 6" key="1">
    <citation type="submission" date="2017-11" db="EMBL/GenBank/DDBJ databases">
        <title>Streptomyces carmine sp. nov., a novel actinomycete isolated from Sophora alopecuroides in Xinjiang, China.</title>
        <authorList>
            <person name="Wang Y."/>
            <person name="Luo X."/>
            <person name="Wan C."/>
            <person name="Zhang L."/>
        </authorList>
    </citation>
    <scope>NUCLEOTIDE SEQUENCE [LARGE SCALE GENOMIC DNA]</scope>
    <source>
        <strain evidence="5 6">TRM SA0054</strain>
    </source>
</reference>
<proteinExistence type="predicted"/>
<evidence type="ECO:0000259" key="4">
    <source>
        <dbReference type="SMART" id="SM00331"/>
    </source>
</evidence>
<feature type="domain" description="PAS" evidence="3">
    <location>
        <begin position="19"/>
        <end position="85"/>
    </location>
</feature>
<evidence type="ECO:0000313" key="6">
    <source>
        <dbReference type="Proteomes" id="UP000230407"/>
    </source>
</evidence>
<keyword evidence="1" id="KW-0378">Hydrolase</keyword>
<dbReference type="SUPFAM" id="SSF81606">
    <property type="entry name" value="PP2C-like"/>
    <property type="match status" value="1"/>
</dbReference>
<protein>
    <submittedName>
        <fullName evidence="5">Protein phosphatase</fullName>
    </submittedName>
</protein>
<evidence type="ECO:0000256" key="1">
    <source>
        <dbReference type="ARBA" id="ARBA00022801"/>
    </source>
</evidence>